<reference evidence="1" key="1">
    <citation type="submission" date="2022-10" db="EMBL/GenBank/DDBJ databases">
        <title>Puccinia triticina Genome sequencing and assembly.</title>
        <authorList>
            <person name="Li C."/>
        </authorList>
    </citation>
    <scope>NUCLEOTIDE SEQUENCE</scope>
    <source>
        <strain evidence="1">Pt15</strain>
    </source>
</reference>
<dbReference type="RefSeq" id="XP_053022029.1">
    <property type="nucleotide sequence ID" value="XM_053170783.1"/>
</dbReference>
<evidence type="ECO:0000313" key="2">
    <source>
        <dbReference type="Proteomes" id="UP001164743"/>
    </source>
</evidence>
<sequence length="121" mass="13010">MALGPTRVSSYGCPVKANPALWCTTYTPISTQTARASFMDVRIHRPLDPAGHCKNAGPGRSLTRYCCQPSVRPTSNGQPELAKGLDCGSVCCPSTVARSYIYLSWAMMAQELCSDCVSMLS</sequence>
<proteinExistence type="predicted"/>
<organism evidence="1 2">
    <name type="scientific">Puccinia triticina</name>
    <dbReference type="NCBI Taxonomy" id="208348"/>
    <lineage>
        <taxon>Eukaryota</taxon>
        <taxon>Fungi</taxon>
        <taxon>Dikarya</taxon>
        <taxon>Basidiomycota</taxon>
        <taxon>Pucciniomycotina</taxon>
        <taxon>Pucciniomycetes</taxon>
        <taxon>Pucciniales</taxon>
        <taxon>Pucciniaceae</taxon>
        <taxon>Puccinia</taxon>
    </lineage>
</organism>
<evidence type="ECO:0000313" key="1">
    <source>
        <dbReference type="EMBL" id="WAQ86474.1"/>
    </source>
</evidence>
<keyword evidence="2" id="KW-1185">Reference proteome</keyword>
<protein>
    <submittedName>
        <fullName evidence="1">Uncharacterized protein</fullName>
    </submittedName>
</protein>
<dbReference type="Proteomes" id="UP001164743">
    <property type="component" value="Chromosome 7A"/>
</dbReference>
<dbReference type="EMBL" id="CP110427">
    <property type="protein sequence ID" value="WAQ86474.1"/>
    <property type="molecule type" value="Genomic_DNA"/>
</dbReference>
<dbReference type="GeneID" id="77811678"/>
<gene>
    <name evidence="1" type="ORF">PtA15_7A200</name>
</gene>
<name>A0ABY7CML9_9BASI</name>
<accession>A0ABY7CML9</accession>